<proteinExistence type="predicted"/>
<feature type="domain" description="Glutaredoxin" evidence="2">
    <location>
        <begin position="133"/>
        <end position="179"/>
    </location>
</feature>
<dbReference type="SUPFAM" id="SSF52833">
    <property type="entry name" value="Thioredoxin-like"/>
    <property type="match status" value="1"/>
</dbReference>
<dbReference type="Gene3D" id="3.40.30.10">
    <property type="entry name" value="Glutaredoxin"/>
    <property type="match status" value="1"/>
</dbReference>
<dbReference type="InterPro" id="IPR002109">
    <property type="entry name" value="Glutaredoxin"/>
</dbReference>
<accession>A0ABP8CI70</accession>
<protein>
    <recommendedName>
        <fullName evidence="2">Glutaredoxin domain-containing protein</fullName>
    </recommendedName>
</protein>
<keyword evidence="4" id="KW-1185">Reference proteome</keyword>
<evidence type="ECO:0000259" key="2">
    <source>
        <dbReference type="Pfam" id="PF00462"/>
    </source>
</evidence>
<feature type="signal peptide" evidence="1">
    <location>
        <begin position="1"/>
        <end position="23"/>
    </location>
</feature>
<gene>
    <name evidence="3" type="ORF">GCM10022291_33720</name>
</gene>
<evidence type="ECO:0000313" key="4">
    <source>
        <dbReference type="Proteomes" id="UP001501496"/>
    </source>
</evidence>
<dbReference type="EMBL" id="BAABCA010000008">
    <property type="protein sequence ID" value="GAA4239434.1"/>
    <property type="molecule type" value="Genomic_DNA"/>
</dbReference>
<comment type="caution">
    <text evidence="3">The sequence shown here is derived from an EMBL/GenBank/DDBJ whole genome shotgun (WGS) entry which is preliminary data.</text>
</comment>
<feature type="chain" id="PRO_5047005310" description="Glutaredoxin domain-containing protein" evidence="1">
    <location>
        <begin position="24"/>
        <end position="216"/>
    </location>
</feature>
<organism evidence="3 4">
    <name type="scientific">Postechiella marina</name>
    <dbReference type="NCBI Taxonomy" id="943941"/>
    <lineage>
        <taxon>Bacteria</taxon>
        <taxon>Pseudomonadati</taxon>
        <taxon>Bacteroidota</taxon>
        <taxon>Flavobacteriia</taxon>
        <taxon>Flavobacteriales</taxon>
        <taxon>Flavobacteriaceae</taxon>
        <taxon>Postechiella</taxon>
    </lineage>
</organism>
<reference evidence="4" key="1">
    <citation type="journal article" date="2019" name="Int. J. Syst. Evol. Microbiol.">
        <title>The Global Catalogue of Microorganisms (GCM) 10K type strain sequencing project: providing services to taxonomists for standard genome sequencing and annotation.</title>
        <authorList>
            <consortium name="The Broad Institute Genomics Platform"/>
            <consortium name="The Broad Institute Genome Sequencing Center for Infectious Disease"/>
            <person name="Wu L."/>
            <person name="Ma J."/>
        </authorList>
    </citation>
    <scope>NUCLEOTIDE SEQUENCE [LARGE SCALE GENOMIC DNA]</scope>
    <source>
        <strain evidence="4">JCM 17630</strain>
    </source>
</reference>
<dbReference type="InterPro" id="IPR036249">
    <property type="entry name" value="Thioredoxin-like_sf"/>
</dbReference>
<dbReference type="Pfam" id="PF00462">
    <property type="entry name" value="Glutaredoxin"/>
    <property type="match status" value="1"/>
</dbReference>
<sequence>MNSNFKYRFILLTFFMFSFLCFSQKKTHKNVTLIEKQNGKRLELFAKNEDSTSYVVFLRVSTDNYRRTSNRPVLTTVAPNSETHLLTLIKLTGKPNEYKKQFIVNEVSQNLSFRKDDDDFQINFDSALKTTKITIFESNNCEFCNEAKALFDKYKIAYNTKHVKKNSSELIALLKKSGKPYNNTALDVFDIQIKQDIYRNITNKEVLFNVLKQYME</sequence>
<evidence type="ECO:0000256" key="1">
    <source>
        <dbReference type="SAM" id="SignalP"/>
    </source>
</evidence>
<dbReference type="Proteomes" id="UP001501496">
    <property type="component" value="Unassembled WGS sequence"/>
</dbReference>
<dbReference type="RefSeq" id="WP_344789538.1">
    <property type="nucleotide sequence ID" value="NZ_BAABCA010000008.1"/>
</dbReference>
<keyword evidence="1" id="KW-0732">Signal</keyword>
<name>A0ABP8CI70_9FLAO</name>
<evidence type="ECO:0000313" key="3">
    <source>
        <dbReference type="EMBL" id="GAA4239434.1"/>
    </source>
</evidence>